<evidence type="ECO:0000256" key="7">
    <source>
        <dbReference type="ARBA" id="ARBA00022787"/>
    </source>
</evidence>
<dbReference type="GO" id="GO:0005524">
    <property type="term" value="F:ATP binding"/>
    <property type="evidence" value="ECO:0007669"/>
    <property type="project" value="UniProtKB-KW"/>
</dbReference>
<comment type="caution">
    <text evidence="15">The sequence shown here is derived from an EMBL/GenBank/DDBJ whole genome shotgun (WGS) entry which is preliminary data.</text>
</comment>
<comment type="similarity">
    <text evidence="3">Belongs to the HesA/MoeB/ThiF family.</text>
</comment>
<dbReference type="CDD" id="cd00755">
    <property type="entry name" value="YgdL_like"/>
    <property type="match status" value="1"/>
</dbReference>
<keyword evidence="11 13" id="KW-0472">Membrane</keyword>
<dbReference type="InterPro" id="IPR045886">
    <property type="entry name" value="ThiF/MoeB/HesA"/>
</dbReference>
<dbReference type="Gene3D" id="3.40.50.720">
    <property type="entry name" value="NAD(P)-binding Rossmann-like Domain"/>
    <property type="match status" value="1"/>
</dbReference>
<evidence type="ECO:0000256" key="10">
    <source>
        <dbReference type="ARBA" id="ARBA00023128"/>
    </source>
</evidence>
<keyword evidence="8" id="KW-0067">ATP-binding</keyword>
<protein>
    <submittedName>
        <fullName evidence="15">21985_t:CDS:1</fullName>
    </submittedName>
</protein>
<proteinExistence type="inferred from homology"/>
<evidence type="ECO:0000313" key="16">
    <source>
        <dbReference type="Proteomes" id="UP000789759"/>
    </source>
</evidence>
<dbReference type="InterPro" id="IPR035985">
    <property type="entry name" value="Ubiquitin-activating_enz"/>
</dbReference>
<keyword evidence="10" id="KW-0496">Mitochondrion</keyword>
<dbReference type="Proteomes" id="UP000789759">
    <property type="component" value="Unassembled WGS sequence"/>
</dbReference>
<organism evidence="15 16">
    <name type="scientific">Cetraspora pellucida</name>
    <dbReference type="NCBI Taxonomy" id="1433469"/>
    <lineage>
        <taxon>Eukaryota</taxon>
        <taxon>Fungi</taxon>
        <taxon>Fungi incertae sedis</taxon>
        <taxon>Mucoromycota</taxon>
        <taxon>Glomeromycotina</taxon>
        <taxon>Glomeromycetes</taxon>
        <taxon>Diversisporales</taxon>
        <taxon>Gigasporaceae</taxon>
        <taxon>Cetraspora</taxon>
    </lineage>
</organism>
<dbReference type="OrthoDB" id="10265862at2759"/>
<dbReference type="PANTHER" id="PTHR43267">
    <property type="entry name" value="TRNA THREONYLCARBAMOYLADENOSINE DEHYDRATASE"/>
    <property type="match status" value="1"/>
</dbReference>
<evidence type="ECO:0000256" key="6">
    <source>
        <dbReference type="ARBA" id="ARBA00022741"/>
    </source>
</evidence>
<dbReference type="SUPFAM" id="SSF69572">
    <property type="entry name" value="Activating enzymes of the ubiquitin-like proteins"/>
    <property type="match status" value="1"/>
</dbReference>
<dbReference type="Pfam" id="PF00899">
    <property type="entry name" value="ThiF"/>
    <property type="match status" value="1"/>
</dbReference>
<dbReference type="InterPro" id="IPR000594">
    <property type="entry name" value="ThiF_NAD_FAD-bd"/>
</dbReference>
<evidence type="ECO:0000256" key="3">
    <source>
        <dbReference type="ARBA" id="ARBA00009919"/>
    </source>
</evidence>
<evidence type="ECO:0000256" key="12">
    <source>
        <dbReference type="ARBA" id="ARBA00060084"/>
    </source>
</evidence>
<keyword evidence="7" id="KW-1000">Mitochondrion outer membrane</keyword>
<evidence type="ECO:0000259" key="14">
    <source>
        <dbReference type="Pfam" id="PF00899"/>
    </source>
</evidence>
<sequence>MHSFVSYFSSFISNIKVQFAFTAFSATVATAIAIFSYQSIQRQARTRALKKELSSLPPSQKLHQPRKLNVEQSGAVTEQNQFDETLIKEQLARNIAFLGEKGVARLRKSFIIIVGAGGVGSWAALMLVRSGAEHIRLIDFDQVTLSSLNRHAVATHSDVGVPKVVALQKNFREFAPWVKVEPIIELFTKESAPHLLSGNPDFIVDAIDNIDTKIDLLKYCHDNKLPILSSMGAGAKADPSRVQMSDISLTIEDPLARAVRRRLKKLGVESGIMVVYSTEKPNIKLLPLDESRIQSAGEYATLPDFRSRILPVLGTIPAIFGMAIATYIITSVSGYHVEPLANKNREPLYNRMHRDLLNRERRKYGVTSIPLDVHDVGYVYDEIFRSKSVVSGSWEKPSLVRWKNNAPLSLQNCVIMTKSEADAHESIDDPEIYYSSEVVKLVHTRFQEEKEIASFR</sequence>
<evidence type="ECO:0000256" key="1">
    <source>
        <dbReference type="ARBA" id="ARBA00004225"/>
    </source>
</evidence>
<dbReference type="PANTHER" id="PTHR43267:SF2">
    <property type="entry name" value="TRNA THREONYLCARBAMOYLADENOSINE DEHYDRATASE 1-RELATED"/>
    <property type="match status" value="1"/>
</dbReference>
<dbReference type="GO" id="GO:0008641">
    <property type="term" value="F:ubiquitin-like modifier activating enzyme activity"/>
    <property type="evidence" value="ECO:0007669"/>
    <property type="project" value="InterPro"/>
</dbReference>
<evidence type="ECO:0000256" key="2">
    <source>
        <dbReference type="ARBA" id="ARBA00004294"/>
    </source>
</evidence>
<keyword evidence="5 13" id="KW-0812">Transmembrane</keyword>
<keyword evidence="9 13" id="KW-1133">Transmembrane helix</keyword>
<feature type="transmembrane region" description="Helical" evidence="13">
    <location>
        <begin position="20"/>
        <end position="40"/>
    </location>
</feature>
<evidence type="ECO:0000256" key="11">
    <source>
        <dbReference type="ARBA" id="ARBA00023136"/>
    </source>
</evidence>
<evidence type="ECO:0000256" key="4">
    <source>
        <dbReference type="ARBA" id="ARBA00022598"/>
    </source>
</evidence>
<reference evidence="15" key="1">
    <citation type="submission" date="2021-06" db="EMBL/GenBank/DDBJ databases">
        <authorList>
            <person name="Kallberg Y."/>
            <person name="Tangrot J."/>
            <person name="Rosling A."/>
        </authorList>
    </citation>
    <scope>NUCLEOTIDE SEQUENCE</scope>
    <source>
        <strain evidence="15">FL966</strain>
    </source>
</reference>
<evidence type="ECO:0000256" key="9">
    <source>
        <dbReference type="ARBA" id="ARBA00022989"/>
    </source>
</evidence>
<dbReference type="AlphaFoldDB" id="A0A9N9FMJ0"/>
<dbReference type="FunFam" id="3.40.50.720:FF:000125">
    <property type="entry name" value="tRNA threonylcarbamoyladenosine dehydratase 2-like"/>
    <property type="match status" value="1"/>
</dbReference>
<feature type="transmembrane region" description="Helical" evidence="13">
    <location>
        <begin position="110"/>
        <end position="128"/>
    </location>
</feature>
<comment type="function">
    <text evidence="12">Catalyzes the ATP-dependent dehydration of threonylcarbamoyladenosine at position 37 (t(6)A37) to form cyclic t(6)A37 (ct(6)A37) in tRNAs that read codons beginning with adenine.</text>
</comment>
<evidence type="ECO:0000256" key="5">
    <source>
        <dbReference type="ARBA" id="ARBA00022692"/>
    </source>
</evidence>
<dbReference type="GO" id="GO:0005741">
    <property type="term" value="C:mitochondrial outer membrane"/>
    <property type="evidence" value="ECO:0007669"/>
    <property type="project" value="UniProtKB-SubCell"/>
</dbReference>
<evidence type="ECO:0000256" key="13">
    <source>
        <dbReference type="SAM" id="Phobius"/>
    </source>
</evidence>
<gene>
    <name evidence="15" type="ORF">CPELLU_LOCUS4408</name>
</gene>
<feature type="domain" description="THIF-type NAD/FAD binding fold" evidence="14">
    <location>
        <begin position="92"/>
        <end position="352"/>
    </location>
</feature>
<dbReference type="EMBL" id="CAJVQA010002321">
    <property type="protein sequence ID" value="CAG8543472.1"/>
    <property type="molecule type" value="Genomic_DNA"/>
</dbReference>
<keyword evidence="16" id="KW-1185">Reference proteome</keyword>
<dbReference type="GO" id="GO:0061504">
    <property type="term" value="P:cyclic threonylcarbamoyladenosine biosynthetic process"/>
    <property type="evidence" value="ECO:0007669"/>
    <property type="project" value="TreeGrafter"/>
</dbReference>
<name>A0A9N9FMJ0_9GLOM</name>
<comment type="subcellular location">
    <subcellularLocation>
        <location evidence="1">Mitochondrion membrane</location>
        <topology evidence="1">Multi-pass membrane protein</topology>
    </subcellularLocation>
    <subcellularLocation>
        <location evidence="2">Mitochondrion outer membrane</location>
    </subcellularLocation>
</comment>
<keyword evidence="4" id="KW-0436">Ligase</keyword>
<accession>A0A9N9FMJ0</accession>
<evidence type="ECO:0000313" key="15">
    <source>
        <dbReference type="EMBL" id="CAG8543472.1"/>
    </source>
</evidence>
<keyword evidence="6" id="KW-0547">Nucleotide-binding</keyword>
<dbReference type="GO" id="GO:0061503">
    <property type="term" value="F:tRNA threonylcarbamoyladenosine dehydratase"/>
    <property type="evidence" value="ECO:0007669"/>
    <property type="project" value="TreeGrafter"/>
</dbReference>
<evidence type="ECO:0000256" key="8">
    <source>
        <dbReference type="ARBA" id="ARBA00022840"/>
    </source>
</evidence>